<name>A0A6G0WVQ3_9STRA</name>
<feature type="compositionally biased region" description="Low complexity" evidence="1">
    <location>
        <begin position="51"/>
        <end position="64"/>
    </location>
</feature>
<dbReference type="AlphaFoldDB" id="A0A6G0WVQ3"/>
<protein>
    <submittedName>
        <fullName evidence="2">Uncharacterized protein</fullName>
    </submittedName>
</protein>
<dbReference type="VEuPathDB" id="FungiDB:AeMF1_014850"/>
<dbReference type="EMBL" id="VJMJ01000141">
    <property type="protein sequence ID" value="KAF0731621.1"/>
    <property type="molecule type" value="Genomic_DNA"/>
</dbReference>
<evidence type="ECO:0000313" key="3">
    <source>
        <dbReference type="Proteomes" id="UP000481153"/>
    </source>
</evidence>
<dbReference type="Proteomes" id="UP000481153">
    <property type="component" value="Unassembled WGS sequence"/>
</dbReference>
<proteinExistence type="predicted"/>
<evidence type="ECO:0000256" key="1">
    <source>
        <dbReference type="SAM" id="MobiDB-lite"/>
    </source>
</evidence>
<keyword evidence="3" id="KW-1185">Reference proteome</keyword>
<accession>A0A6G0WVQ3</accession>
<feature type="region of interest" description="Disordered" evidence="1">
    <location>
        <begin position="49"/>
        <end position="84"/>
    </location>
</feature>
<gene>
    <name evidence="2" type="ORF">Ae201684_011240</name>
</gene>
<sequence length="473" mass="55002">MDHCTERRVLVKRQRRHAETFNKLSSHTIAFMETLLNLPQCECQEAELVDSDAVSDSTDDTSSTYESLHLDSPYRHDDDLHLDSPIQQDDEETQVQVSSNSIFPQLSCRQMWMSWYHEDPQSGAQPHCALQVSDLDNDDARRQWWISKQFISKLTEVALQNDFISSKKALKKLSRRGLGSVFDRAFDVFTAESGENHCRLTPDSSCVEALKWMTQTRMNLEPPQEAARVLKDCEFPLLPCREMWWLWFIGKDLPHVVMYDSRRVMKLLYELAIKEKLVPSTDALNFMPEETLLDIFDVIFPIFVRSFKPEVQSAIRPDTLCRTVSNYIMRSKPRENQEPFVYAQVAGDFPSGTARELWRLWFHGDETSHGMPYRRTMWSRRHNYRTLTKHIMAKLEECAMDAGLVHSIAELEEMPKSALMDIFDKIFDDFVARNCPACPDSAYKMCTTLYNYMLSHRKAHHDLDVQESSIISS</sequence>
<feature type="compositionally biased region" description="Basic and acidic residues" evidence="1">
    <location>
        <begin position="68"/>
        <end position="82"/>
    </location>
</feature>
<reference evidence="2 3" key="1">
    <citation type="submission" date="2019-07" db="EMBL/GenBank/DDBJ databases">
        <title>Genomics analysis of Aphanomyces spp. identifies a new class of oomycete effector associated with host adaptation.</title>
        <authorList>
            <person name="Gaulin E."/>
        </authorList>
    </citation>
    <scope>NUCLEOTIDE SEQUENCE [LARGE SCALE GENOMIC DNA]</scope>
    <source>
        <strain evidence="2 3">ATCC 201684</strain>
    </source>
</reference>
<evidence type="ECO:0000313" key="2">
    <source>
        <dbReference type="EMBL" id="KAF0731621.1"/>
    </source>
</evidence>
<comment type="caution">
    <text evidence="2">The sequence shown here is derived from an EMBL/GenBank/DDBJ whole genome shotgun (WGS) entry which is preliminary data.</text>
</comment>
<organism evidence="2 3">
    <name type="scientific">Aphanomyces euteiches</name>
    <dbReference type="NCBI Taxonomy" id="100861"/>
    <lineage>
        <taxon>Eukaryota</taxon>
        <taxon>Sar</taxon>
        <taxon>Stramenopiles</taxon>
        <taxon>Oomycota</taxon>
        <taxon>Saprolegniomycetes</taxon>
        <taxon>Saprolegniales</taxon>
        <taxon>Verrucalvaceae</taxon>
        <taxon>Aphanomyces</taxon>
    </lineage>
</organism>